<keyword evidence="13" id="KW-1185">Reference proteome</keyword>
<evidence type="ECO:0000256" key="1">
    <source>
        <dbReference type="ARBA" id="ARBA00004163"/>
    </source>
</evidence>
<evidence type="ECO:0000313" key="12">
    <source>
        <dbReference type="EMBL" id="KAL3228530.1"/>
    </source>
</evidence>
<evidence type="ECO:0000256" key="10">
    <source>
        <dbReference type="SAM" id="Phobius"/>
    </source>
</evidence>
<keyword evidence="8 10" id="KW-0472">Membrane</keyword>
<dbReference type="PANTHER" id="PTHR12825">
    <property type="entry name" value="BNIP1-RELATED"/>
    <property type="match status" value="1"/>
</dbReference>
<comment type="subcellular location">
    <subcellularLocation>
        <location evidence="1">Endoplasmic reticulum membrane</location>
        <topology evidence="1">Single-pass type IV membrane protein</topology>
    </subcellularLocation>
</comment>
<evidence type="ECO:0000256" key="4">
    <source>
        <dbReference type="ARBA" id="ARBA00022824"/>
    </source>
</evidence>
<reference evidence="12 13" key="1">
    <citation type="submission" date="2024-05" db="EMBL/GenBank/DDBJ databases">
        <title>Long read based assembly of the Candida bracarensis genome reveals expanded adhesin content.</title>
        <authorList>
            <person name="Marcet-Houben M."/>
            <person name="Ksiezopolska E."/>
            <person name="Gabaldon T."/>
        </authorList>
    </citation>
    <scope>NUCLEOTIDE SEQUENCE [LARGE SCALE GENOMIC DNA]</scope>
    <source>
        <strain evidence="12 13">CBM6</strain>
    </source>
</reference>
<evidence type="ECO:0000313" key="13">
    <source>
        <dbReference type="Proteomes" id="UP001623330"/>
    </source>
</evidence>
<name>A0ABR4NLT6_9SACH</name>
<keyword evidence="2" id="KW-0813">Transport</keyword>
<feature type="transmembrane region" description="Helical" evidence="10">
    <location>
        <begin position="220"/>
        <end position="240"/>
    </location>
</feature>
<evidence type="ECO:0000259" key="11">
    <source>
        <dbReference type="Pfam" id="PF03908"/>
    </source>
</evidence>
<evidence type="ECO:0000256" key="7">
    <source>
        <dbReference type="ARBA" id="ARBA00023054"/>
    </source>
</evidence>
<evidence type="ECO:0000256" key="5">
    <source>
        <dbReference type="ARBA" id="ARBA00022892"/>
    </source>
</evidence>
<comment type="caution">
    <text evidence="12">The sequence shown here is derived from an EMBL/GenBank/DDBJ whole genome shotgun (WGS) entry which is preliminary data.</text>
</comment>
<dbReference type="InterPro" id="IPR056173">
    <property type="entry name" value="Sec20_C"/>
</dbReference>
<keyword evidence="3 10" id="KW-0812">Transmembrane</keyword>
<evidence type="ECO:0000256" key="6">
    <source>
        <dbReference type="ARBA" id="ARBA00022989"/>
    </source>
</evidence>
<organism evidence="12 13">
    <name type="scientific">Nakaseomyces bracarensis</name>
    <dbReference type="NCBI Taxonomy" id="273131"/>
    <lineage>
        <taxon>Eukaryota</taxon>
        <taxon>Fungi</taxon>
        <taxon>Dikarya</taxon>
        <taxon>Ascomycota</taxon>
        <taxon>Saccharomycotina</taxon>
        <taxon>Saccharomycetes</taxon>
        <taxon>Saccharomycetales</taxon>
        <taxon>Saccharomycetaceae</taxon>
        <taxon>Nakaseomyces</taxon>
    </lineage>
</organism>
<gene>
    <name evidence="12" type="ORF">RNJ44_02475</name>
</gene>
<keyword evidence="6 10" id="KW-1133">Transmembrane helix</keyword>
<accession>A0ABR4NLT6</accession>
<dbReference type="InterPro" id="IPR005606">
    <property type="entry name" value="Sec20"/>
</dbReference>
<comment type="similarity">
    <text evidence="9">Belongs to the SEC20 family.</text>
</comment>
<sequence>MELKRLQRQLIEAVDEGRYEEALSEGVSEYRGLLAEFEVEINSECSDGSLVWVSSGDANVHDSVTVRGLVRPELVAEFVAASDWLYEFRRDTVGKVLSRHARRAVVEDELRDQEIERHIGAPTLPTEQASSLGDERDAGLAGKDKLLNKTKRLTQGLSRGTQLLQSGILQSDLNLDELKQQTRSLQQVDDKYEQFESIFTRTNQLVKTLEKASNQEKRDVYLSLGFLCFAIGWVIWRRILIIPCKLALWVLFRFFKTILMTVGFVSRQLPSSNTTAIASVNTIATAIANNSFTESVGIAVSEAVDRIAAMDDEL</sequence>
<protein>
    <submittedName>
        <fullName evidence="12">Protein transport protein SEC20</fullName>
    </submittedName>
</protein>
<evidence type="ECO:0000256" key="9">
    <source>
        <dbReference type="ARBA" id="ARBA00037934"/>
    </source>
</evidence>
<feature type="domain" description="Sec20 C-terminal" evidence="11">
    <location>
        <begin position="149"/>
        <end position="239"/>
    </location>
</feature>
<dbReference type="PANTHER" id="PTHR12825:SF0">
    <property type="entry name" value="VESICLE TRANSPORT PROTEIN SEC20"/>
    <property type="match status" value="1"/>
</dbReference>
<evidence type="ECO:0000256" key="8">
    <source>
        <dbReference type="ARBA" id="ARBA00023136"/>
    </source>
</evidence>
<evidence type="ECO:0000256" key="2">
    <source>
        <dbReference type="ARBA" id="ARBA00022448"/>
    </source>
</evidence>
<dbReference type="Pfam" id="PF03908">
    <property type="entry name" value="Sec20"/>
    <property type="match status" value="1"/>
</dbReference>
<keyword evidence="5" id="KW-0931">ER-Golgi transport</keyword>
<dbReference type="Proteomes" id="UP001623330">
    <property type="component" value="Unassembled WGS sequence"/>
</dbReference>
<keyword evidence="4" id="KW-0256">Endoplasmic reticulum</keyword>
<dbReference type="EMBL" id="JBEVYD010000013">
    <property type="protein sequence ID" value="KAL3228530.1"/>
    <property type="molecule type" value="Genomic_DNA"/>
</dbReference>
<evidence type="ECO:0000256" key="3">
    <source>
        <dbReference type="ARBA" id="ARBA00022692"/>
    </source>
</evidence>
<keyword evidence="7" id="KW-0175">Coiled coil</keyword>
<proteinExistence type="inferred from homology"/>
<feature type="transmembrane region" description="Helical" evidence="10">
    <location>
        <begin position="246"/>
        <end position="265"/>
    </location>
</feature>